<evidence type="ECO:0000313" key="3">
    <source>
        <dbReference type="EMBL" id="PUZ25712.1"/>
    </source>
</evidence>
<dbReference type="SUPFAM" id="SSF75304">
    <property type="entry name" value="Amidase signature (AS) enzymes"/>
    <property type="match status" value="1"/>
</dbReference>
<comment type="caution">
    <text evidence="3">The sequence shown here is derived from an EMBL/GenBank/DDBJ whole genome shotgun (WGS) entry which is preliminary data.</text>
</comment>
<keyword evidence="4" id="KW-1185">Reference proteome</keyword>
<dbReference type="NCBIfam" id="NF006006">
    <property type="entry name" value="PRK08137.1"/>
    <property type="match status" value="1"/>
</dbReference>
<feature type="domain" description="Amidase" evidence="2">
    <location>
        <begin position="59"/>
        <end position="506"/>
    </location>
</feature>
<sequence>MNRRHFLKSGSLLGLPALGGLSLAAAASGPVVKDFSLNEATIDQLQQQMKGGAQTSRSITEMYIRRIQEIDQGGPQLRAVIALNPDALEIAAALDQERAAGNVRGPLHGVPVLIKDNIDTGDKMVTSAGSLALAEHRAGKDAFIVQQLRKAGAVLLGKTNLSEWANFRSTRSISGWSSRGGQTRSPYVLDRNPCGSSSGSAVAVAANLCVVAIGTETDGSIVCPSSACGIVGIKPTVGLLSRSGIIPISATQDTAGPMARTVTDAAILLTALTGIDPQDAASTLSEGHIQHDYTKFLNAKGLRGKRIGFEKSQLKRHERVDVLVAQALDVLRAQGATVVEVDLASRINPLGEHEFKVLEYEFKDGLNKYLSTANAGVKNLADVIAFNKEHADKAMPYFQQEILETSNVKGDLQTPEYVAAHSGNLSVARKAIDDLLQQQQLDALCGVTFGPSCCIDPVHGDANTEYDFSGPAAIAGYPHVTVPMGQVLGLPVGLSFFAGAWQEGAVITLAYAYEQATGHRVVPGFKETVGME</sequence>
<dbReference type="Proteomes" id="UP000244450">
    <property type="component" value="Unassembled WGS sequence"/>
</dbReference>
<dbReference type="InterPro" id="IPR036928">
    <property type="entry name" value="AS_sf"/>
</dbReference>
<accession>A0A2T7BHG0</accession>
<evidence type="ECO:0000256" key="1">
    <source>
        <dbReference type="SAM" id="SignalP"/>
    </source>
</evidence>
<gene>
    <name evidence="3" type="ORF">DCC81_15710</name>
</gene>
<name>A0A2T7BHG0_9BACT</name>
<evidence type="ECO:0000259" key="2">
    <source>
        <dbReference type="Pfam" id="PF01425"/>
    </source>
</evidence>
<feature type="signal peptide" evidence="1">
    <location>
        <begin position="1"/>
        <end position="27"/>
    </location>
</feature>
<feature type="chain" id="PRO_5015570029" evidence="1">
    <location>
        <begin position="28"/>
        <end position="532"/>
    </location>
</feature>
<keyword evidence="1" id="KW-0732">Signal</keyword>
<dbReference type="Pfam" id="PF01425">
    <property type="entry name" value="Amidase"/>
    <property type="match status" value="1"/>
</dbReference>
<dbReference type="PANTHER" id="PTHR42678:SF34">
    <property type="entry name" value="OS04G0183300 PROTEIN"/>
    <property type="match status" value="1"/>
</dbReference>
<dbReference type="NCBIfam" id="NF005300">
    <property type="entry name" value="PRK06828.1"/>
    <property type="match status" value="1"/>
</dbReference>
<protein>
    <submittedName>
        <fullName evidence="3">Amidase</fullName>
    </submittedName>
</protein>
<proteinExistence type="predicted"/>
<dbReference type="InterPro" id="IPR023631">
    <property type="entry name" value="Amidase_dom"/>
</dbReference>
<dbReference type="EMBL" id="QCYK01000002">
    <property type="protein sequence ID" value="PUZ25712.1"/>
    <property type="molecule type" value="Genomic_DNA"/>
</dbReference>
<dbReference type="RefSeq" id="WP_108687551.1">
    <property type="nucleotide sequence ID" value="NZ_QCYK01000002.1"/>
</dbReference>
<dbReference type="OrthoDB" id="9811471at2"/>
<organism evidence="3 4">
    <name type="scientific">Chitinophaga parva</name>
    <dbReference type="NCBI Taxonomy" id="2169414"/>
    <lineage>
        <taxon>Bacteria</taxon>
        <taxon>Pseudomonadati</taxon>
        <taxon>Bacteroidota</taxon>
        <taxon>Chitinophagia</taxon>
        <taxon>Chitinophagales</taxon>
        <taxon>Chitinophagaceae</taxon>
        <taxon>Chitinophaga</taxon>
    </lineage>
</organism>
<dbReference type="PANTHER" id="PTHR42678">
    <property type="entry name" value="AMIDASE"/>
    <property type="match status" value="1"/>
</dbReference>
<dbReference type="Gene3D" id="3.90.1300.10">
    <property type="entry name" value="Amidase signature (AS) domain"/>
    <property type="match status" value="1"/>
</dbReference>
<evidence type="ECO:0000313" key="4">
    <source>
        <dbReference type="Proteomes" id="UP000244450"/>
    </source>
</evidence>
<dbReference type="AlphaFoldDB" id="A0A2T7BHG0"/>
<reference evidence="3 4" key="1">
    <citation type="submission" date="2018-04" db="EMBL/GenBank/DDBJ databases">
        <title>Chitinophaga fuyangensis sp. nov., isolated from soil in a chemical factory.</title>
        <authorList>
            <person name="Chen K."/>
        </authorList>
    </citation>
    <scope>NUCLEOTIDE SEQUENCE [LARGE SCALE GENOMIC DNA]</scope>
    <source>
        <strain evidence="3 4">LY-1</strain>
    </source>
</reference>